<keyword evidence="1" id="KW-1133">Transmembrane helix</keyword>
<reference evidence="3" key="1">
    <citation type="submission" date="2022-12" db="EMBL/GenBank/DDBJ databases">
        <authorList>
            <person name="Mo P."/>
        </authorList>
    </citation>
    <scope>NUCLEOTIDE SEQUENCE [LARGE SCALE GENOMIC DNA]</scope>
    <source>
        <strain evidence="3">HUAS 3-15</strain>
    </source>
</reference>
<feature type="transmembrane region" description="Helical" evidence="1">
    <location>
        <begin position="43"/>
        <end position="64"/>
    </location>
</feature>
<dbReference type="EMBL" id="CP115450">
    <property type="protein sequence ID" value="WBP86506.1"/>
    <property type="molecule type" value="Genomic_DNA"/>
</dbReference>
<evidence type="ECO:0008006" key="4">
    <source>
        <dbReference type="Google" id="ProtNLM"/>
    </source>
</evidence>
<gene>
    <name evidence="2" type="ORF">O1G21_12085</name>
</gene>
<feature type="transmembrane region" description="Helical" evidence="1">
    <location>
        <begin position="181"/>
        <end position="201"/>
    </location>
</feature>
<dbReference type="RefSeq" id="WP_270143221.1">
    <property type="nucleotide sequence ID" value="NZ_CP115450.1"/>
</dbReference>
<keyword evidence="3" id="KW-1185">Reference proteome</keyword>
<feature type="transmembrane region" description="Helical" evidence="1">
    <location>
        <begin position="76"/>
        <end position="99"/>
    </location>
</feature>
<protein>
    <recommendedName>
        <fullName evidence="4">DUF3592 domain-containing protein</fullName>
    </recommendedName>
</protein>
<feature type="transmembrane region" description="Helical" evidence="1">
    <location>
        <begin position="20"/>
        <end position="37"/>
    </location>
</feature>
<organism evidence="2 3">
    <name type="scientific">Kitasatospora cathayae</name>
    <dbReference type="NCBI Taxonomy" id="3004092"/>
    <lineage>
        <taxon>Bacteria</taxon>
        <taxon>Bacillati</taxon>
        <taxon>Actinomycetota</taxon>
        <taxon>Actinomycetes</taxon>
        <taxon>Kitasatosporales</taxon>
        <taxon>Streptomycetaceae</taxon>
        <taxon>Kitasatospora</taxon>
    </lineage>
</organism>
<accession>A0ABY7Q1F7</accession>
<name>A0ABY7Q1F7_9ACTN</name>
<proteinExistence type="predicted"/>
<evidence type="ECO:0000313" key="3">
    <source>
        <dbReference type="Proteomes" id="UP001212821"/>
    </source>
</evidence>
<keyword evidence="1" id="KW-0812">Transmembrane</keyword>
<dbReference type="Proteomes" id="UP001212821">
    <property type="component" value="Chromosome"/>
</dbReference>
<keyword evidence="1" id="KW-0472">Membrane</keyword>
<sequence>MTVTRPEERAHVSRGLLRRALVLGAVSTGMIVGITAVDVYVSGILAVCLGFLYPVVMVGGLVMLEDSADHPRLAKDSVGLGVLAAILALVAYQAGIVAWHNLILGSGRNVNAVIVSEHVEKSSHGSTKWTYMLAPEGTDSIPGGPLEQDSHRFKPGDTIVVRVDPGGQVAPKLPGEADSTAALWSAVGLTVLIDLLVLWFVRPRRKPSSPPRPAGS</sequence>
<evidence type="ECO:0000313" key="2">
    <source>
        <dbReference type="EMBL" id="WBP86506.1"/>
    </source>
</evidence>
<evidence type="ECO:0000256" key="1">
    <source>
        <dbReference type="SAM" id="Phobius"/>
    </source>
</evidence>